<dbReference type="Gramene" id="PNT68142">
    <property type="protein sequence ID" value="PNT68142"/>
    <property type="gene ID" value="BRADI_3g36541v3"/>
</dbReference>
<feature type="region of interest" description="Disordered" evidence="1">
    <location>
        <begin position="1"/>
        <end position="112"/>
    </location>
</feature>
<organism evidence="2">
    <name type="scientific">Brachypodium distachyon</name>
    <name type="common">Purple false brome</name>
    <name type="synonym">Trachynia distachya</name>
    <dbReference type="NCBI Taxonomy" id="15368"/>
    <lineage>
        <taxon>Eukaryota</taxon>
        <taxon>Viridiplantae</taxon>
        <taxon>Streptophyta</taxon>
        <taxon>Embryophyta</taxon>
        <taxon>Tracheophyta</taxon>
        <taxon>Spermatophyta</taxon>
        <taxon>Magnoliopsida</taxon>
        <taxon>Liliopsida</taxon>
        <taxon>Poales</taxon>
        <taxon>Poaceae</taxon>
        <taxon>BOP clade</taxon>
        <taxon>Pooideae</taxon>
        <taxon>Stipodae</taxon>
        <taxon>Brachypodieae</taxon>
        <taxon>Brachypodium</taxon>
    </lineage>
</organism>
<feature type="compositionally biased region" description="Low complexity" evidence="1">
    <location>
        <begin position="64"/>
        <end position="76"/>
    </location>
</feature>
<dbReference type="AlphaFoldDB" id="A0A2K2D1H9"/>
<dbReference type="Proteomes" id="UP000008810">
    <property type="component" value="Chromosome 3"/>
</dbReference>
<reference evidence="2 3" key="1">
    <citation type="journal article" date="2010" name="Nature">
        <title>Genome sequencing and analysis of the model grass Brachypodium distachyon.</title>
        <authorList>
            <consortium name="International Brachypodium Initiative"/>
        </authorList>
    </citation>
    <scope>NUCLEOTIDE SEQUENCE [LARGE SCALE GENOMIC DNA]</scope>
    <source>
        <strain evidence="2 3">Bd21</strain>
    </source>
</reference>
<evidence type="ECO:0000313" key="4">
    <source>
        <dbReference type="Proteomes" id="UP000008810"/>
    </source>
</evidence>
<evidence type="ECO:0000313" key="3">
    <source>
        <dbReference type="EnsemblPlants" id="PNT68142"/>
    </source>
</evidence>
<accession>A0A2K2D1H9</accession>
<feature type="compositionally biased region" description="Basic residues" evidence="1">
    <location>
        <begin position="33"/>
        <end position="44"/>
    </location>
</feature>
<keyword evidence="4" id="KW-1185">Reference proteome</keyword>
<sequence length="112" mass="12608">MIRAKAGFIGRKEKGQKRSRSGEDTAAPVDSSHRKRRRESRRRRCGQDKNSSKKKGHHGGEKQTTSYSYTRTRTYSFLLSLRQTAPAEERRKGAGEANGTRPDNKATGKVES</sequence>
<reference evidence="2" key="2">
    <citation type="submission" date="2017-06" db="EMBL/GenBank/DDBJ databases">
        <title>WGS assembly of Brachypodium distachyon.</title>
        <authorList>
            <consortium name="The International Brachypodium Initiative"/>
            <person name="Lucas S."/>
            <person name="Harmon-Smith M."/>
            <person name="Lail K."/>
            <person name="Tice H."/>
            <person name="Grimwood J."/>
            <person name="Bruce D."/>
            <person name="Barry K."/>
            <person name="Shu S."/>
            <person name="Lindquist E."/>
            <person name="Wang M."/>
            <person name="Pitluck S."/>
            <person name="Vogel J.P."/>
            <person name="Garvin D.F."/>
            <person name="Mockler T.C."/>
            <person name="Schmutz J."/>
            <person name="Rokhsar D."/>
            <person name="Bevan M.W."/>
        </authorList>
    </citation>
    <scope>NUCLEOTIDE SEQUENCE</scope>
    <source>
        <strain evidence="2">Bd21</strain>
    </source>
</reference>
<feature type="compositionally biased region" description="Basic and acidic residues" evidence="1">
    <location>
        <begin position="102"/>
        <end position="112"/>
    </location>
</feature>
<name>A0A2K2D1H9_BRADI</name>
<dbReference type="InParanoid" id="A0A2K2D1H9"/>
<gene>
    <name evidence="2" type="ORF">BRADI_3g36541v3</name>
</gene>
<reference evidence="3" key="3">
    <citation type="submission" date="2018-08" db="UniProtKB">
        <authorList>
            <consortium name="EnsemblPlants"/>
        </authorList>
    </citation>
    <scope>IDENTIFICATION</scope>
    <source>
        <strain evidence="3">cv. Bd21</strain>
    </source>
</reference>
<protein>
    <submittedName>
        <fullName evidence="2 3">Uncharacterized protein</fullName>
    </submittedName>
</protein>
<evidence type="ECO:0000256" key="1">
    <source>
        <dbReference type="SAM" id="MobiDB-lite"/>
    </source>
</evidence>
<proteinExistence type="predicted"/>
<dbReference type="EnsemblPlants" id="PNT68142">
    <property type="protein sequence ID" value="PNT68142"/>
    <property type="gene ID" value="BRADI_3g36541v3"/>
</dbReference>
<dbReference type="EMBL" id="CM000882">
    <property type="protein sequence ID" value="PNT68142.1"/>
    <property type="molecule type" value="Genomic_DNA"/>
</dbReference>
<evidence type="ECO:0000313" key="2">
    <source>
        <dbReference type="EMBL" id="PNT68142.1"/>
    </source>
</evidence>